<evidence type="ECO:0000256" key="3">
    <source>
        <dbReference type="ARBA" id="ARBA00013057"/>
    </source>
</evidence>
<keyword evidence="8 11" id="KW-0067">ATP-binding</keyword>
<dbReference type="RefSeq" id="WP_012061110.1">
    <property type="nucleotide sequence ID" value="NZ_CP073279.1"/>
</dbReference>
<dbReference type="InterPro" id="IPR013785">
    <property type="entry name" value="Aldolase_TIM"/>
</dbReference>
<dbReference type="NCBIfam" id="NF006761">
    <property type="entry name" value="PRK09282.1"/>
    <property type="match status" value="1"/>
</dbReference>
<dbReference type="PIRSF" id="PIRSF001594">
    <property type="entry name" value="Pyruv_carbox"/>
    <property type="match status" value="1"/>
</dbReference>
<reference evidence="20" key="1">
    <citation type="submission" date="2020-11" db="EMBL/GenBank/DDBJ databases">
        <authorList>
            <person name="Thieme N."/>
            <person name="Liebl W."/>
            <person name="Zverlov V."/>
        </authorList>
    </citation>
    <scope>NUCLEOTIDE SEQUENCE</scope>
    <source>
        <strain evidence="20">NT08</strain>
    </source>
</reference>
<feature type="binding site" evidence="14">
    <location>
        <position position="538"/>
    </location>
    <ligand>
        <name>Mn(2+)</name>
        <dbReference type="ChEBI" id="CHEBI:29035"/>
    </ligand>
</feature>
<dbReference type="Pfam" id="PF02786">
    <property type="entry name" value="CPSase_L_D2"/>
    <property type="match status" value="1"/>
</dbReference>
<dbReference type="EC" id="6.4.1.1" evidence="3 11"/>
<feature type="domain" description="ATP-grasp" evidence="17">
    <location>
        <begin position="124"/>
        <end position="321"/>
    </location>
</feature>
<evidence type="ECO:0000256" key="10">
    <source>
        <dbReference type="ARBA" id="ARBA00023268"/>
    </source>
</evidence>
<dbReference type="Pfam" id="PF00289">
    <property type="entry name" value="Biotin_carb_N"/>
    <property type="match status" value="1"/>
</dbReference>
<feature type="binding site" evidence="13">
    <location>
        <position position="120"/>
    </location>
    <ligand>
        <name>ATP</name>
        <dbReference type="ChEBI" id="CHEBI:30616"/>
    </ligand>
</feature>
<dbReference type="PROSITE" id="PS00866">
    <property type="entry name" value="CPSASE_1"/>
    <property type="match status" value="1"/>
</dbReference>
<evidence type="ECO:0000256" key="5">
    <source>
        <dbReference type="ARBA" id="ARBA00022598"/>
    </source>
</evidence>
<evidence type="ECO:0000256" key="7">
    <source>
        <dbReference type="ARBA" id="ARBA00022741"/>
    </source>
</evidence>
<dbReference type="InterPro" id="IPR005479">
    <property type="entry name" value="CPAse_ATP-bd"/>
</dbReference>
<dbReference type="PANTHER" id="PTHR43778:SF2">
    <property type="entry name" value="PYRUVATE CARBOXYLASE, MITOCHONDRIAL"/>
    <property type="match status" value="1"/>
</dbReference>
<evidence type="ECO:0000256" key="8">
    <source>
        <dbReference type="ARBA" id="ARBA00022840"/>
    </source>
</evidence>
<feature type="active site" evidence="12">
    <location>
        <position position="296"/>
    </location>
</feature>
<dbReference type="InterPro" id="IPR011761">
    <property type="entry name" value="ATP-grasp"/>
</dbReference>
<dbReference type="GO" id="GO:0046872">
    <property type="term" value="F:metal ion binding"/>
    <property type="evidence" value="ECO:0007669"/>
    <property type="project" value="UniProtKB-KW"/>
</dbReference>
<dbReference type="Pfam" id="PF02436">
    <property type="entry name" value="PYC_OADA"/>
    <property type="match status" value="1"/>
</dbReference>
<dbReference type="InterPro" id="IPR011764">
    <property type="entry name" value="Biotin_carboxylation_dom"/>
</dbReference>
<evidence type="ECO:0000256" key="13">
    <source>
        <dbReference type="PIRSR" id="PIRSR001594-2"/>
    </source>
</evidence>
<dbReference type="SUPFAM" id="SSF52440">
    <property type="entry name" value="PreATP-grasp domain"/>
    <property type="match status" value="1"/>
</dbReference>
<dbReference type="Pfam" id="PF02785">
    <property type="entry name" value="Biotin_carb_C"/>
    <property type="match status" value="1"/>
</dbReference>
<gene>
    <name evidence="20" type="ORF">IS491_06345</name>
</gene>
<keyword evidence="5 11" id="KW-0436">Ligase</keyword>
<dbReference type="InterPro" id="IPR011053">
    <property type="entry name" value="Single_hybrid_motif"/>
</dbReference>
<dbReference type="InterPro" id="IPR011054">
    <property type="entry name" value="Rudment_hybrid_motif"/>
</dbReference>
<feature type="modified residue" description="N6-carboxylysine" evidence="15">
    <location>
        <position position="707"/>
    </location>
</feature>
<dbReference type="InterPro" id="IPR000891">
    <property type="entry name" value="PYR_CT"/>
</dbReference>
<evidence type="ECO:0000313" key="21">
    <source>
        <dbReference type="Proteomes" id="UP000631418"/>
    </source>
</evidence>
<dbReference type="SUPFAM" id="SSF51230">
    <property type="entry name" value="Single hybrid motif"/>
    <property type="match status" value="1"/>
</dbReference>
<feature type="binding site" evidence="13">
    <location>
        <position position="204"/>
    </location>
    <ligand>
        <name>ATP</name>
        <dbReference type="ChEBI" id="CHEBI:30616"/>
    </ligand>
</feature>
<dbReference type="CDD" id="cd07937">
    <property type="entry name" value="DRE_TIM_PC_TC_5S"/>
    <property type="match status" value="1"/>
</dbReference>
<dbReference type="InterPro" id="IPR005481">
    <property type="entry name" value="BC-like_N"/>
</dbReference>
<feature type="binding site" evidence="14">
    <location>
        <position position="736"/>
    </location>
    <ligand>
        <name>Mn(2+)</name>
        <dbReference type="ChEBI" id="CHEBI:29035"/>
    </ligand>
</feature>
<evidence type="ECO:0000313" key="20">
    <source>
        <dbReference type="EMBL" id="MBF7808286.1"/>
    </source>
</evidence>
<dbReference type="PROSITE" id="PS50979">
    <property type="entry name" value="BC"/>
    <property type="match status" value="1"/>
</dbReference>
<dbReference type="AlphaFoldDB" id="A0AAE2V1W4"/>
<dbReference type="SUPFAM" id="SSF51569">
    <property type="entry name" value="Aldolase"/>
    <property type="match status" value="1"/>
</dbReference>
<evidence type="ECO:0000256" key="11">
    <source>
        <dbReference type="PIRNR" id="PIRNR001594"/>
    </source>
</evidence>
<dbReference type="NCBIfam" id="NF009554">
    <property type="entry name" value="PRK12999.1"/>
    <property type="match status" value="1"/>
</dbReference>
<comment type="function">
    <text evidence="11">Catalyzes a 2-step reaction, involving the ATP-dependent carboxylation of the covalently attached biotin in the first step and the transfer of the carboxyl group to pyruvate in the second.</text>
</comment>
<sequence length="1146" mass="127310">MGKKFKRVLVANRGEIAIRIFRACHELGIRTVAIYTEEDKFALFRTKAHEAYQIGKNKGPVEAYLNIDEIINLALKKHVDAIHPGYGFLSENPDFARRCEEAGIEFIGPKSEMMEKLGDKIKSKIVAKEVGVPVIPGVEKPISSEEEAIEIAKICGFPVMIKAAAGGGGRGMRIVRSENELLPSFRNAKNEAKKAFGNDDMFIEKYIEGPKHIEIQVLGDKHGNIVHLYERDCSIQRRHQKVIEIAPALSLTQEKREEICVDALKIAKSVGYRSAGTLEFLVDMHGNHYFIEMNPRIQVEHTITEMVTGIDIVQSQILIAEGYELGSAEVGIHSQDDIQPRGYAIQCRITTEDPANNFSPDTGKIDVYRTGSGFGIRLDGGNGYSGAVISPYYDSLLVKSTAYARTFDDAVRKSIRAIKELTISGVKTNVDFLINVLNNETFKKGECDTNFISNNPQLFDIRPRSDEEYRVLKFIGEKIVNETKGTKKEYDVPDIPAIASLEGLSGTKQILDAEGPEGVVKWIKNQNKLLLTDTTMRDAQQSLMATRVRTQDMKNIAKATAVFGNDLFSLEMWGGATFDTAYRFLKESPWKRLESLRKRIPNVMFQMLVRGANGVGYKNYPDNVIREFIKESADSGIDVFRIFDSLNWLKGIEVSLEEVLKCNKVAEVALCYTGDILDEKRDKYSLEYYVNKAKEIEKMGAHILAIKDMSALLKPYAAKKLITALKNEVSIPIHLHTHDTTGNGVATVLMAADAGVDIVDTTFNGMSGLTSQPALNSVVAALRNTDRDTGINLSGIQKISDYWDTVRPVYSQFESDLKSGSAEIYKFEIPGGQYSNLKPQVESFGLGHRFNDVKYMYKDVNDMLGDIIKVTPSSKMVGDLAIFMVKNDLTPENIVEKAKNMAFPDSVVSYFKGMMGQPEGGFPKDLQEIVLKGEEAITVRPGELLPPEDFGKIETYLKEKYKFTPCKKDVISYALYPDVFEAYIKSILEYGDVSRMGSDVFFHGLAEGETSEIEIAEGKTMIVQLVKIGDLDAEGNRTLDFEINGNRREIKIKDKTERIISNSGKDDSSKMADPDNKLEVGASIPGTIIKVLVKEGDGVKEGDSLLVVEAMKMETNIVASSAGTIESVLVSEGQQVKTGELLVKLK</sequence>
<keyword evidence="10" id="KW-0511">Multifunctional enzyme</keyword>
<evidence type="ECO:0000256" key="4">
    <source>
        <dbReference type="ARBA" id="ARBA00022432"/>
    </source>
</evidence>
<dbReference type="FunFam" id="3.20.20.70:FF:000033">
    <property type="entry name" value="Pyruvate carboxylase"/>
    <property type="match status" value="1"/>
</dbReference>
<evidence type="ECO:0000256" key="15">
    <source>
        <dbReference type="PIRSR" id="PIRSR001594-4"/>
    </source>
</evidence>
<evidence type="ECO:0000256" key="12">
    <source>
        <dbReference type="PIRSR" id="PIRSR001594-1"/>
    </source>
</evidence>
<feature type="binding site" evidence="13">
    <location>
        <position position="239"/>
    </location>
    <ligand>
        <name>ATP</name>
        <dbReference type="ChEBI" id="CHEBI:30616"/>
    </ligand>
</feature>
<dbReference type="OMA" id="AEACICY"/>
<dbReference type="Gene3D" id="2.40.50.100">
    <property type="match status" value="1"/>
</dbReference>
<keyword evidence="6 14" id="KW-0479">Metal-binding</keyword>
<dbReference type="SUPFAM" id="SSF56059">
    <property type="entry name" value="Glutathione synthetase ATP-binding domain-like"/>
    <property type="match status" value="1"/>
</dbReference>
<dbReference type="Pfam" id="PF00682">
    <property type="entry name" value="HMGL-like"/>
    <property type="match status" value="1"/>
</dbReference>
<dbReference type="Gene3D" id="3.30.470.20">
    <property type="entry name" value="ATP-grasp fold, B domain"/>
    <property type="match status" value="1"/>
</dbReference>
<dbReference type="SUPFAM" id="SSF89000">
    <property type="entry name" value="post-HMGL domain-like"/>
    <property type="match status" value="1"/>
</dbReference>
<dbReference type="FunFam" id="3.30.1490.20:FF:000018">
    <property type="entry name" value="Biotin carboxylase"/>
    <property type="match status" value="1"/>
</dbReference>
<feature type="binding site" evidence="14">
    <location>
        <position position="738"/>
    </location>
    <ligand>
        <name>Mn(2+)</name>
        <dbReference type="ChEBI" id="CHEBI:29035"/>
    </ligand>
</feature>
<feature type="domain" description="Lipoyl-binding" evidence="16">
    <location>
        <begin position="1068"/>
        <end position="1146"/>
    </location>
</feature>
<dbReference type="InterPro" id="IPR003379">
    <property type="entry name" value="Carboxylase_cons_dom"/>
</dbReference>
<dbReference type="InterPro" id="IPR005930">
    <property type="entry name" value="Pyruv_COase"/>
</dbReference>
<feature type="binding site" description="via carbamate group" evidence="14">
    <location>
        <position position="707"/>
    </location>
    <ligand>
        <name>Mn(2+)</name>
        <dbReference type="ChEBI" id="CHEBI:29035"/>
    </ligand>
</feature>
<dbReference type="InterPro" id="IPR001882">
    <property type="entry name" value="Biotin_BS"/>
</dbReference>
<evidence type="ECO:0000256" key="2">
    <source>
        <dbReference type="ARBA" id="ARBA00004742"/>
    </source>
</evidence>
<dbReference type="PROSITE" id="PS50975">
    <property type="entry name" value="ATP_GRASP"/>
    <property type="match status" value="1"/>
</dbReference>
<feature type="binding site" evidence="13">
    <location>
        <position position="610"/>
    </location>
    <ligand>
        <name>substrate</name>
    </ligand>
</feature>
<dbReference type="InterPro" id="IPR055268">
    <property type="entry name" value="PCB-like"/>
</dbReference>
<dbReference type="GO" id="GO:0005524">
    <property type="term" value="F:ATP binding"/>
    <property type="evidence" value="ECO:0007669"/>
    <property type="project" value="UniProtKB-UniRule"/>
</dbReference>
<dbReference type="PROSITE" id="PS50968">
    <property type="entry name" value="BIOTINYL_LIPOYL"/>
    <property type="match status" value="1"/>
</dbReference>
<proteinExistence type="predicted"/>
<feature type="domain" description="Biotin carboxylation" evidence="18">
    <location>
        <begin position="4"/>
        <end position="457"/>
    </location>
</feature>
<feature type="modified residue" description="N6-biotinyllysine" evidence="15">
    <location>
        <position position="1112"/>
    </location>
</feature>
<dbReference type="InterPro" id="IPR005482">
    <property type="entry name" value="Biotin_COase_C"/>
</dbReference>
<accession>A0AAE2V1W4</accession>
<dbReference type="FunFam" id="2.40.50.100:FF:000003">
    <property type="entry name" value="Acetyl-CoA carboxylase biotin carboxyl carrier protein"/>
    <property type="match status" value="1"/>
</dbReference>
<dbReference type="EMBL" id="JADOEF010000001">
    <property type="protein sequence ID" value="MBF7808286.1"/>
    <property type="molecule type" value="Genomic_DNA"/>
</dbReference>
<evidence type="ECO:0000259" key="19">
    <source>
        <dbReference type="PROSITE" id="PS50991"/>
    </source>
</evidence>
<evidence type="ECO:0000256" key="9">
    <source>
        <dbReference type="ARBA" id="ARBA00023267"/>
    </source>
</evidence>
<dbReference type="InterPro" id="IPR000089">
    <property type="entry name" value="Biotin_lipoyl"/>
</dbReference>
<evidence type="ECO:0000259" key="16">
    <source>
        <dbReference type="PROSITE" id="PS50968"/>
    </source>
</evidence>
<dbReference type="GO" id="GO:0004736">
    <property type="term" value="F:pyruvate carboxylase activity"/>
    <property type="evidence" value="ECO:0007669"/>
    <property type="project" value="UniProtKB-EC"/>
</dbReference>
<evidence type="ECO:0000256" key="14">
    <source>
        <dbReference type="PIRSR" id="PIRSR001594-3"/>
    </source>
</evidence>
<dbReference type="PROSITE" id="PS00867">
    <property type="entry name" value="CPSASE_2"/>
    <property type="match status" value="1"/>
</dbReference>
<dbReference type="SUPFAM" id="SSF51246">
    <property type="entry name" value="Rudiment single hybrid motif"/>
    <property type="match status" value="1"/>
</dbReference>
<dbReference type="CDD" id="cd06850">
    <property type="entry name" value="biotinyl_domain"/>
    <property type="match status" value="1"/>
</dbReference>
<comment type="cofactor">
    <cofactor evidence="1 11">
        <name>biotin</name>
        <dbReference type="ChEBI" id="CHEBI:57586"/>
    </cofactor>
</comment>
<evidence type="ECO:0000259" key="17">
    <source>
        <dbReference type="PROSITE" id="PS50975"/>
    </source>
</evidence>
<comment type="pathway">
    <text evidence="2">Carbohydrate biosynthesis; gluconeogenesis.</text>
</comment>
<dbReference type="Gene3D" id="3.20.20.70">
    <property type="entry name" value="Aldolase class I"/>
    <property type="match status" value="1"/>
</dbReference>
<keyword evidence="7 11" id="KW-0547">Nucleotide-binding</keyword>
<keyword evidence="20" id="KW-0670">Pyruvate</keyword>
<name>A0AAE2V1W4_CLOBE</name>
<dbReference type="FunFam" id="3.40.50.20:FF:000010">
    <property type="entry name" value="Propionyl-CoA carboxylase subunit alpha"/>
    <property type="match status" value="1"/>
</dbReference>
<feature type="domain" description="Pyruvate carboxyltransferase" evidence="19">
    <location>
        <begin position="529"/>
        <end position="797"/>
    </location>
</feature>
<dbReference type="FunFam" id="3.30.470.20:FF:000012">
    <property type="entry name" value="Pyruvate carboxylase"/>
    <property type="match status" value="1"/>
</dbReference>
<dbReference type="Gene3D" id="3.10.600.10">
    <property type="entry name" value="pyruvate carboxylase f1077a mutant domain"/>
    <property type="match status" value="1"/>
</dbReference>
<keyword evidence="9 11" id="KW-0092">Biotin</keyword>
<dbReference type="NCBIfam" id="TIGR01235">
    <property type="entry name" value="pyruv_carbox"/>
    <property type="match status" value="1"/>
</dbReference>
<dbReference type="PROSITE" id="PS00188">
    <property type="entry name" value="BIOTIN"/>
    <property type="match status" value="1"/>
</dbReference>
<dbReference type="GO" id="GO:0006094">
    <property type="term" value="P:gluconeogenesis"/>
    <property type="evidence" value="ECO:0007669"/>
    <property type="project" value="UniProtKB-KW"/>
</dbReference>
<dbReference type="PANTHER" id="PTHR43778">
    <property type="entry name" value="PYRUVATE CARBOXYLASE"/>
    <property type="match status" value="1"/>
</dbReference>
<comment type="catalytic activity">
    <reaction evidence="11">
        <text>hydrogencarbonate + pyruvate + ATP = oxaloacetate + ADP + phosphate + H(+)</text>
        <dbReference type="Rhea" id="RHEA:20844"/>
        <dbReference type="ChEBI" id="CHEBI:15361"/>
        <dbReference type="ChEBI" id="CHEBI:15378"/>
        <dbReference type="ChEBI" id="CHEBI:16452"/>
        <dbReference type="ChEBI" id="CHEBI:17544"/>
        <dbReference type="ChEBI" id="CHEBI:30616"/>
        <dbReference type="ChEBI" id="CHEBI:43474"/>
        <dbReference type="ChEBI" id="CHEBI:456216"/>
        <dbReference type="EC" id="6.4.1.1"/>
    </reaction>
</comment>
<keyword evidence="4" id="KW-0312">Gluconeogenesis</keyword>
<dbReference type="SMART" id="SM00878">
    <property type="entry name" value="Biotin_carb_C"/>
    <property type="match status" value="1"/>
</dbReference>
<dbReference type="GO" id="GO:0005737">
    <property type="term" value="C:cytoplasm"/>
    <property type="evidence" value="ECO:0007669"/>
    <property type="project" value="TreeGrafter"/>
</dbReference>
<evidence type="ECO:0000259" key="18">
    <source>
        <dbReference type="PROSITE" id="PS50979"/>
    </source>
</evidence>
<dbReference type="InterPro" id="IPR016185">
    <property type="entry name" value="PreATP-grasp_dom_sf"/>
</dbReference>
<protein>
    <recommendedName>
        <fullName evidence="3 11">Pyruvate carboxylase</fullName>
        <ecNumber evidence="3 11">6.4.1.1</ecNumber>
    </recommendedName>
</protein>
<dbReference type="PROSITE" id="PS50991">
    <property type="entry name" value="PYR_CT"/>
    <property type="match status" value="1"/>
</dbReference>
<dbReference type="Proteomes" id="UP000631418">
    <property type="component" value="Unassembled WGS sequence"/>
</dbReference>
<evidence type="ECO:0000256" key="6">
    <source>
        <dbReference type="ARBA" id="ARBA00022723"/>
    </source>
</evidence>
<organism evidence="20 21">
    <name type="scientific">Clostridium beijerinckii</name>
    <name type="common">Clostridium MP</name>
    <dbReference type="NCBI Taxonomy" id="1520"/>
    <lineage>
        <taxon>Bacteria</taxon>
        <taxon>Bacillati</taxon>
        <taxon>Bacillota</taxon>
        <taxon>Clostridia</taxon>
        <taxon>Eubacteriales</taxon>
        <taxon>Clostridiaceae</taxon>
        <taxon>Clostridium</taxon>
    </lineage>
</organism>
<feature type="binding site" evidence="13">
    <location>
        <position position="871"/>
    </location>
    <ligand>
        <name>substrate</name>
    </ligand>
</feature>
<comment type="caution">
    <text evidence="20">The sequence shown here is derived from an EMBL/GenBank/DDBJ whole genome shotgun (WGS) entry which is preliminary data.</text>
</comment>
<evidence type="ECO:0000256" key="1">
    <source>
        <dbReference type="ARBA" id="ARBA00001953"/>
    </source>
</evidence>
<dbReference type="Pfam" id="PF00364">
    <property type="entry name" value="Biotin_lipoyl"/>
    <property type="match status" value="1"/>
</dbReference>